<organism evidence="1 2">
    <name type="scientific">Cytobacillus pseudoceanisediminis</name>
    <dbReference type="NCBI Taxonomy" id="3051614"/>
    <lineage>
        <taxon>Bacteria</taxon>
        <taxon>Bacillati</taxon>
        <taxon>Bacillota</taxon>
        <taxon>Bacilli</taxon>
        <taxon>Bacillales</taxon>
        <taxon>Bacillaceae</taxon>
        <taxon>Cytobacillus</taxon>
    </lineage>
</organism>
<dbReference type="EMBL" id="CP151651">
    <property type="protein sequence ID" value="WZP09577.1"/>
    <property type="molecule type" value="Genomic_DNA"/>
</dbReference>
<evidence type="ECO:0000313" key="1">
    <source>
        <dbReference type="EMBL" id="WZP09577.1"/>
    </source>
</evidence>
<gene>
    <name evidence="1" type="ORF">AADC60_10730</name>
</gene>
<protein>
    <submittedName>
        <fullName evidence="1">Uncharacterized protein</fullName>
    </submittedName>
</protein>
<dbReference type="RefSeq" id="WP_226280715.1">
    <property type="nucleotide sequence ID" value="NZ_CP151651.1"/>
</dbReference>
<reference evidence="1 2" key="1">
    <citation type="submission" date="2024-04" db="EMBL/GenBank/DDBJ databases">
        <title>Screening of coral probiotics and analysis of their probiotic properties.</title>
        <authorList>
            <person name="Wang S."/>
        </authorList>
    </citation>
    <scope>NUCLEOTIDE SEQUENCE [LARGE SCALE GENOMIC DNA]</scope>
    <source>
        <strain evidence="1 2">GXU-Z9</strain>
    </source>
</reference>
<name>A0ABZ2ZS20_9BACI</name>
<evidence type="ECO:0000313" key="2">
    <source>
        <dbReference type="Proteomes" id="UP001472074"/>
    </source>
</evidence>
<keyword evidence="2" id="KW-1185">Reference proteome</keyword>
<dbReference type="Proteomes" id="UP001472074">
    <property type="component" value="Chromosome"/>
</dbReference>
<proteinExistence type="predicted"/>
<sequence length="503" mass="60787">MDVNESWEGFAQRMQRLNPLFELGRGMEVGELKPHIQTILMQVLLTIFYRELNDDDHRRKSDIKYMVEDSIKQMKLLADEKQVERITSGLLYQGKEEYSRPFEALYYDEIRQSWETQVFRYVTMDELYTNLEIGGSIVYKLTDVSQEMIFMSREMAEEFSITIEQLYSMQLIKNGNFRKATRNLDHLISRVNRLMAKEFSFQKEMINNPKILLMEEEMQRADNRAEIEKQFEEEKNHFRTISSMIEKTKRRNEEDDLIQKELILLQEKIGHTRQLHDRFAKLVIQNISYEMKLKAENPSLFWETSLVSFREHIYENWFMKEGFSSFDRVEKVLGPLFSPRNEFILPLDWIWGEQEFDEKQLTEVMEEEAQEESIIHQRVTNWDSVIKAWSYVFQYLQTYGEFSLADLTTLPLEVQDLWFEESETIDLWMMFDKKPLKVQVLHRKEESLSDEREILLYKLMQEYPQFQVFEGLKIYTEFDHRAEPFLWYQMKITPFKICVQEEK</sequence>
<accession>A0ABZ2ZS20</accession>